<dbReference type="GeneID" id="24829439"/>
<dbReference type="HOGENOM" id="CLU_2712834_0_0_2"/>
<reference evidence="1 2" key="1">
    <citation type="submission" date="2014-07" db="EMBL/GenBank/DDBJ databases">
        <title>Methanogenic archaea and the global carbon cycle.</title>
        <authorList>
            <person name="Henriksen J.R."/>
            <person name="Luke J."/>
            <person name="Reinhart S."/>
            <person name="Benedict M.N."/>
            <person name="Youngblut N.D."/>
            <person name="Metcalf M.E."/>
            <person name="Whitaker R.J."/>
            <person name="Metcalf W.W."/>
        </authorList>
    </citation>
    <scope>NUCLEOTIDE SEQUENCE [LARGE SCALE GENOMIC DNA]</scope>
    <source>
        <strain evidence="1 2">HB-1</strain>
    </source>
</reference>
<accession>A0A0E3S883</accession>
<gene>
    <name evidence="1" type="ORF">MSHOH_0318</name>
</gene>
<keyword evidence="2" id="KW-1185">Reference proteome</keyword>
<evidence type="ECO:0000313" key="1">
    <source>
        <dbReference type="EMBL" id="AKB76801.1"/>
    </source>
</evidence>
<proteinExistence type="predicted"/>
<dbReference type="AlphaFoldDB" id="A0A0E3S883"/>
<dbReference type="PATRIC" id="fig|1434110.4.peg.375"/>
<protein>
    <submittedName>
        <fullName evidence="1">Cell surface protein</fullName>
    </submittedName>
</protein>
<sequence length="72" mass="7763">MNIAGGPYLGGNFWVSPEGDGFSQTASDEDGDMIADLPFNITETNYDYLSLVFGKISEKTESTEGNSCNNTE</sequence>
<dbReference type="RefSeq" id="WP_048136852.1">
    <property type="nucleotide sequence ID" value="NZ_CP009516.1"/>
</dbReference>
<dbReference type="KEGG" id="mhor:MSHOH_0318"/>
<dbReference type="EMBL" id="CP009516">
    <property type="protein sequence ID" value="AKB76801.1"/>
    <property type="molecule type" value="Genomic_DNA"/>
</dbReference>
<name>A0A0E3S883_9EURY</name>
<organism evidence="1 2">
    <name type="scientific">Methanosarcina horonobensis HB-1 = JCM 15518</name>
    <dbReference type="NCBI Taxonomy" id="1434110"/>
    <lineage>
        <taxon>Archaea</taxon>
        <taxon>Methanobacteriati</taxon>
        <taxon>Methanobacteriota</taxon>
        <taxon>Stenosarchaea group</taxon>
        <taxon>Methanomicrobia</taxon>
        <taxon>Methanosarcinales</taxon>
        <taxon>Methanosarcinaceae</taxon>
        <taxon>Methanosarcina</taxon>
    </lineage>
</organism>
<evidence type="ECO:0000313" key="2">
    <source>
        <dbReference type="Proteomes" id="UP000033101"/>
    </source>
</evidence>
<dbReference type="Proteomes" id="UP000033101">
    <property type="component" value="Chromosome"/>
</dbReference>